<keyword evidence="2 3" id="KW-0378">Hydrolase</keyword>
<gene>
    <name evidence="4" type="ORF">NMSP_0231</name>
</gene>
<name>A0A2Z2HI20_9ARCH</name>
<evidence type="ECO:0000256" key="2">
    <source>
        <dbReference type="ARBA" id="ARBA00022801"/>
    </source>
</evidence>
<evidence type="ECO:0000313" key="4">
    <source>
        <dbReference type="EMBL" id="ARS63861.1"/>
    </source>
</evidence>
<dbReference type="NCBIfam" id="TIGR00042">
    <property type="entry name" value="RdgB/HAM1 family non-canonical purine NTP pyrophosphatase"/>
    <property type="match status" value="1"/>
</dbReference>
<dbReference type="GeneID" id="32900732"/>
<dbReference type="AlphaFoldDB" id="A0A2Z2HI20"/>
<dbReference type="Proteomes" id="UP000249949">
    <property type="component" value="Chromosome"/>
</dbReference>
<dbReference type="PANTHER" id="PTHR11067">
    <property type="entry name" value="INOSINE TRIPHOSPHATE PYROPHOSPHATASE/HAM1 PROTEIN"/>
    <property type="match status" value="1"/>
</dbReference>
<dbReference type="EC" id="3.6.1.9" evidence="4"/>
<dbReference type="RefSeq" id="WP_086907078.1">
    <property type="nucleotide sequence ID" value="NZ_CP021324.1"/>
</dbReference>
<dbReference type="InterPro" id="IPR002637">
    <property type="entry name" value="RdgB/HAM1"/>
</dbReference>
<dbReference type="OrthoDB" id="372108at2157"/>
<dbReference type="CDD" id="cd00515">
    <property type="entry name" value="HAM1"/>
    <property type="match status" value="1"/>
</dbReference>
<dbReference type="GO" id="GO:0005737">
    <property type="term" value="C:cytoplasm"/>
    <property type="evidence" value="ECO:0007669"/>
    <property type="project" value="TreeGrafter"/>
</dbReference>
<comment type="similarity">
    <text evidence="1 3">Belongs to the HAM1 NTPase family.</text>
</comment>
<evidence type="ECO:0000313" key="5">
    <source>
        <dbReference type="Proteomes" id="UP000249949"/>
    </source>
</evidence>
<dbReference type="EMBL" id="CP021324">
    <property type="protein sequence ID" value="ARS63861.1"/>
    <property type="molecule type" value="Genomic_DNA"/>
</dbReference>
<dbReference type="Gene3D" id="3.90.950.10">
    <property type="match status" value="1"/>
</dbReference>
<evidence type="ECO:0000256" key="1">
    <source>
        <dbReference type="ARBA" id="ARBA00008023"/>
    </source>
</evidence>
<dbReference type="Pfam" id="PF01725">
    <property type="entry name" value="Ham1p_like"/>
    <property type="match status" value="1"/>
</dbReference>
<dbReference type="PANTHER" id="PTHR11067:SF9">
    <property type="entry name" value="INOSINE TRIPHOSPHATE PYROPHOSPHATASE"/>
    <property type="match status" value="1"/>
</dbReference>
<dbReference type="InterPro" id="IPR029001">
    <property type="entry name" value="ITPase-like_fam"/>
</dbReference>
<evidence type="ECO:0000256" key="3">
    <source>
        <dbReference type="RuleBase" id="RU003781"/>
    </source>
</evidence>
<protein>
    <submittedName>
        <fullName evidence="4">Non-canonical purine NTP pyrophosphatase</fullName>
        <ecNumber evidence="4">3.6.1.9</ecNumber>
    </submittedName>
</protein>
<dbReference type="KEGG" id="nct:NMSP_0231"/>
<sequence length="188" mass="21524">MHKLSNLLFVSSNIHKFKEAREILDSFGITTKFFKLTLEEIQSNSIKQIATKKAQDAFSKCNAPLIIEDDGLHIDSLDGFPGPYSSYVQKTIGNKGILNLLKTSRDAKFISTITYCDKNNLKSFEGKLYGTISKLEKGQGWGFDPIFIPKNQKKTYGELIDKNNISHRYKALKKFSNWYLHTLKYNDQ</sequence>
<accession>A0A2Z2HI20</accession>
<dbReference type="GO" id="GO:0047429">
    <property type="term" value="F:nucleoside triphosphate diphosphatase activity"/>
    <property type="evidence" value="ECO:0007669"/>
    <property type="project" value="UniProtKB-EC"/>
</dbReference>
<proteinExistence type="inferred from homology"/>
<dbReference type="GO" id="GO:0009143">
    <property type="term" value="P:nucleoside triphosphate catabolic process"/>
    <property type="evidence" value="ECO:0007669"/>
    <property type="project" value="InterPro"/>
</dbReference>
<dbReference type="SUPFAM" id="SSF52972">
    <property type="entry name" value="ITPase-like"/>
    <property type="match status" value="1"/>
</dbReference>
<organism evidence="4 5">
    <name type="scientific">Candidatus Nitrosomarinus catalinensis</name>
    <dbReference type="NCBI Taxonomy" id="1898749"/>
    <lineage>
        <taxon>Archaea</taxon>
        <taxon>Nitrososphaerota</taxon>
        <taxon>Nitrososphaeria</taxon>
        <taxon>Nitrosopumilales</taxon>
        <taxon>Nitrosopumilaceae</taxon>
        <taxon>Candidatus Nitrosomarinus</taxon>
    </lineage>
</organism>
<reference evidence="4 5" key="1">
    <citation type="journal article" date="2017" name="Environ. Microbiol.">
        <title>Genome and epigenome of a novel marine Thaumarchaeota strain suggest viral infection, phosphorothioation DNA modification and multiple restriction systems.</title>
        <authorList>
            <person name="Ahlgren N.A."/>
            <person name="Chen Y."/>
            <person name="Needham D.M."/>
            <person name="Parada A.E."/>
            <person name="Sachdeva R."/>
            <person name="Trinh V."/>
            <person name="Chen T."/>
            <person name="Fuhrman J.A."/>
        </authorList>
    </citation>
    <scope>NUCLEOTIDE SEQUENCE [LARGE SCALE GENOMIC DNA]</scope>
    <source>
        <strain evidence="4 5">SPOT01</strain>
    </source>
</reference>
<keyword evidence="5" id="KW-1185">Reference proteome</keyword>